<name>A0A176Z0W1_9BRAD</name>
<proteinExistence type="predicted"/>
<evidence type="ECO:0000256" key="1">
    <source>
        <dbReference type="SAM" id="MobiDB-lite"/>
    </source>
</evidence>
<organism evidence="2 3">
    <name type="scientific">Bradyrhizobium neotropicale</name>
    <dbReference type="NCBI Taxonomy" id="1497615"/>
    <lineage>
        <taxon>Bacteria</taxon>
        <taxon>Pseudomonadati</taxon>
        <taxon>Pseudomonadota</taxon>
        <taxon>Alphaproteobacteria</taxon>
        <taxon>Hyphomicrobiales</taxon>
        <taxon>Nitrobacteraceae</taxon>
        <taxon>Bradyrhizobium</taxon>
    </lineage>
</organism>
<dbReference type="EMBL" id="LSEF01000072">
    <property type="protein sequence ID" value="OAF14050.1"/>
    <property type="molecule type" value="Genomic_DNA"/>
</dbReference>
<sequence length="182" mass="18578">MKTEVELKSSAPAAGPGTTGLSVADPRSNVGPAPNSNSRTIQEQVAAATAVAERMTVTAATATRDGAVPIAGASPNTEPLVAVVIVRPEIPSVLALTEQNVAIDDRYSASSGDIMIAIVAAEGPVVQLSAGHTAAIDRLVKGEVPAAVAALVSVDAAEAFPEIKGFKIFHLPLSSRWLKPRP</sequence>
<protein>
    <submittedName>
        <fullName evidence="2">Uncharacterized protein</fullName>
    </submittedName>
</protein>
<gene>
    <name evidence="2" type="ORF">AXW67_17875</name>
</gene>
<reference evidence="2 3" key="1">
    <citation type="submission" date="2016-02" db="EMBL/GenBank/DDBJ databases">
        <title>Draft genome sequence of the strain BR 10247T Bradyrhizobium neotropicale isolated from nodules of Centrolobium paraense.</title>
        <authorList>
            <person name="Simoes-Araujo J.L."/>
            <person name="Barauna A.C."/>
            <person name="Silva K."/>
            <person name="Zilli J.E."/>
        </authorList>
    </citation>
    <scope>NUCLEOTIDE SEQUENCE [LARGE SCALE GENOMIC DNA]</scope>
    <source>
        <strain evidence="2 3">BR 10247</strain>
    </source>
</reference>
<comment type="caution">
    <text evidence="2">The sequence shown here is derived from an EMBL/GenBank/DDBJ whole genome shotgun (WGS) entry which is preliminary data.</text>
</comment>
<evidence type="ECO:0000313" key="3">
    <source>
        <dbReference type="Proteomes" id="UP000077173"/>
    </source>
</evidence>
<evidence type="ECO:0000313" key="2">
    <source>
        <dbReference type="EMBL" id="OAF14050.1"/>
    </source>
</evidence>
<keyword evidence="3" id="KW-1185">Reference proteome</keyword>
<dbReference type="AlphaFoldDB" id="A0A176Z0W1"/>
<accession>A0A176Z0W1</accession>
<dbReference type="Proteomes" id="UP000077173">
    <property type="component" value="Unassembled WGS sequence"/>
</dbReference>
<feature type="region of interest" description="Disordered" evidence="1">
    <location>
        <begin position="1"/>
        <end position="41"/>
    </location>
</feature>